<dbReference type="AlphaFoldDB" id="A0A6A6TMI0"/>
<proteinExistence type="predicted"/>
<organism evidence="2 3">
    <name type="scientific">Lophiostoma macrostomum CBS 122681</name>
    <dbReference type="NCBI Taxonomy" id="1314788"/>
    <lineage>
        <taxon>Eukaryota</taxon>
        <taxon>Fungi</taxon>
        <taxon>Dikarya</taxon>
        <taxon>Ascomycota</taxon>
        <taxon>Pezizomycotina</taxon>
        <taxon>Dothideomycetes</taxon>
        <taxon>Pleosporomycetidae</taxon>
        <taxon>Pleosporales</taxon>
        <taxon>Lophiostomataceae</taxon>
        <taxon>Lophiostoma</taxon>
    </lineage>
</organism>
<reference evidence="2" key="1">
    <citation type="journal article" date="2020" name="Stud. Mycol.">
        <title>101 Dothideomycetes genomes: a test case for predicting lifestyles and emergence of pathogens.</title>
        <authorList>
            <person name="Haridas S."/>
            <person name="Albert R."/>
            <person name="Binder M."/>
            <person name="Bloem J."/>
            <person name="Labutti K."/>
            <person name="Salamov A."/>
            <person name="Andreopoulos B."/>
            <person name="Baker S."/>
            <person name="Barry K."/>
            <person name="Bills G."/>
            <person name="Bluhm B."/>
            <person name="Cannon C."/>
            <person name="Castanera R."/>
            <person name="Culley D."/>
            <person name="Daum C."/>
            <person name="Ezra D."/>
            <person name="Gonzalez J."/>
            <person name="Henrissat B."/>
            <person name="Kuo A."/>
            <person name="Liang C."/>
            <person name="Lipzen A."/>
            <person name="Lutzoni F."/>
            <person name="Magnuson J."/>
            <person name="Mondo S."/>
            <person name="Nolan M."/>
            <person name="Ohm R."/>
            <person name="Pangilinan J."/>
            <person name="Park H.-J."/>
            <person name="Ramirez L."/>
            <person name="Alfaro M."/>
            <person name="Sun H."/>
            <person name="Tritt A."/>
            <person name="Yoshinaga Y."/>
            <person name="Zwiers L.-H."/>
            <person name="Turgeon B."/>
            <person name="Goodwin S."/>
            <person name="Spatafora J."/>
            <person name="Crous P."/>
            <person name="Grigoriev I."/>
        </authorList>
    </citation>
    <scope>NUCLEOTIDE SEQUENCE</scope>
    <source>
        <strain evidence="2">CBS 122681</strain>
    </source>
</reference>
<dbReference type="OrthoDB" id="2823490at2759"/>
<feature type="compositionally biased region" description="Basic residues" evidence="1">
    <location>
        <begin position="104"/>
        <end position="114"/>
    </location>
</feature>
<evidence type="ECO:0000256" key="1">
    <source>
        <dbReference type="SAM" id="MobiDB-lite"/>
    </source>
</evidence>
<feature type="region of interest" description="Disordered" evidence="1">
    <location>
        <begin position="404"/>
        <end position="430"/>
    </location>
</feature>
<feature type="compositionally biased region" description="Acidic residues" evidence="1">
    <location>
        <begin position="328"/>
        <end position="341"/>
    </location>
</feature>
<feature type="region of interest" description="Disordered" evidence="1">
    <location>
        <begin position="504"/>
        <end position="540"/>
    </location>
</feature>
<feature type="compositionally biased region" description="Low complexity" evidence="1">
    <location>
        <begin position="404"/>
        <end position="429"/>
    </location>
</feature>
<feature type="region of interest" description="Disordered" evidence="1">
    <location>
        <begin position="328"/>
        <end position="371"/>
    </location>
</feature>
<feature type="compositionally biased region" description="Acidic residues" evidence="1">
    <location>
        <begin position="507"/>
        <end position="524"/>
    </location>
</feature>
<sequence length="540" mass="59730">MSEALSTMHSHGSAHSKISQDGLYSPTFPRLSVPTFALSHPPSTMPSLLTIPRELRDEIIDLVVFSDLAAPTQWQTCTWSFDLSCPHPAWEPTWPSTLPDTSKLRTKTKSKSRSKSQGASSDHEVHNPAKVLLLVNHQLHAETLQRAAAVTVPYTVDLLLMSTRDAVSFQPTWITAPLHVGPQTPILPRSGPPPTPIEELRVRIRCVDVGEESGFGLVRFGAMAAPVQAGQAGGHTTISTSASATTTTQHHVLNQHGNLNMNPNRNVNRPRDSALCDAIQFFLLHFLTVRNTNVIPYKLWPHVLASVPRHEACEERCCRVYAEEEWHDVEDGDANADDEGEGEGREKEAGEEGEGREEQEGGNGEDEDGQWATENATWRYIPRYAVRRVRIDVVTDQRELASALSFASSSSSSSTSSSSPSPSSNHPLSHYSTISRLDLNHNSPSHLTTHAQSFCAKLTRRMDHVFGAGFAKRALFTRQDELVWQEYERPVLQRLGRLEVNCLGQEGGEEKETGEEVGDEEEGQDMSRMKIGQGKEERSA</sequence>
<name>A0A6A6TMI0_9PLEO</name>
<evidence type="ECO:0000313" key="2">
    <source>
        <dbReference type="EMBL" id="KAF2661279.1"/>
    </source>
</evidence>
<feature type="region of interest" description="Disordered" evidence="1">
    <location>
        <begin position="1"/>
        <end position="21"/>
    </location>
</feature>
<feature type="compositionally biased region" description="Basic and acidic residues" evidence="1">
    <location>
        <begin position="525"/>
        <end position="540"/>
    </location>
</feature>
<gene>
    <name evidence="2" type="ORF">K491DRAFT_447454</name>
</gene>
<dbReference type="EMBL" id="MU004294">
    <property type="protein sequence ID" value="KAF2661279.1"/>
    <property type="molecule type" value="Genomic_DNA"/>
</dbReference>
<accession>A0A6A6TMI0</accession>
<protein>
    <recommendedName>
        <fullName evidence="4">F-box domain-containing protein</fullName>
    </recommendedName>
</protein>
<feature type="compositionally biased region" description="Polar residues" evidence="1">
    <location>
        <begin position="1"/>
        <end position="10"/>
    </location>
</feature>
<evidence type="ECO:0000313" key="3">
    <source>
        <dbReference type="Proteomes" id="UP000799324"/>
    </source>
</evidence>
<evidence type="ECO:0008006" key="4">
    <source>
        <dbReference type="Google" id="ProtNLM"/>
    </source>
</evidence>
<keyword evidence="3" id="KW-1185">Reference proteome</keyword>
<dbReference type="Proteomes" id="UP000799324">
    <property type="component" value="Unassembled WGS sequence"/>
</dbReference>
<feature type="region of interest" description="Disordered" evidence="1">
    <location>
        <begin position="92"/>
        <end position="124"/>
    </location>
</feature>